<dbReference type="InterPro" id="IPR036942">
    <property type="entry name" value="Beta-barrel_TonB_sf"/>
</dbReference>
<comment type="caution">
    <text evidence="8">The sequence shown here is derived from an EMBL/GenBank/DDBJ whole genome shotgun (WGS) entry which is preliminary data.</text>
</comment>
<evidence type="ECO:0000256" key="3">
    <source>
        <dbReference type="ARBA" id="ARBA00023237"/>
    </source>
</evidence>
<protein>
    <submittedName>
        <fullName evidence="8">TonB-dependent receptor</fullName>
    </submittedName>
</protein>
<dbReference type="InterPro" id="IPR000531">
    <property type="entry name" value="Beta-barrel_TonB"/>
</dbReference>
<evidence type="ECO:0000259" key="7">
    <source>
        <dbReference type="Pfam" id="PF07715"/>
    </source>
</evidence>
<dbReference type="PANTHER" id="PTHR40980:SF3">
    <property type="entry name" value="TONB-DEPENDENT RECEPTOR-LIKE BETA-BARREL DOMAIN-CONTAINING PROTEIN"/>
    <property type="match status" value="1"/>
</dbReference>
<evidence type="ECO:0000313" key="8">
    <source>
        <dbReference type="EMBL" id="MDR7091222.1"/>
    </source>
</evidence>
<dbReference type="PROSITE" id="PS51257">
    <property type="entry name" value="PROKAR_LIPOPROTEIN"/>
    <property type="match status" value="1"/>
</dbReference>
<dbReference type="InterPro" id="IPR010104">
    <property type="entry name" value="TonB_rcpt_bac"/>
</dbReference>
<dbReference type="PANTHER" id="PTHR40980">
    <property type="entry name" value="PLUG DOMAIN-CONTAINING PROTEIN"/>
    <property type="match status" value="1"/>
</dbReference>
<evidence type="ECO:0000256" key="2">
    <source>
        <dbReference type="ARBA" id="ARBA00023136"/>
    </source>
</evidence>
<gene>
    <name evidence="8" type="ORF">J2X05_003257</name>
</gene>
<feature type="signal peptide" evidence="5">
    <location>
        <begin position="1"/>
        <end position="24"/>
    </location>
</feature>
<dbReference type="InterPro" id="IPR037066">
    <property type="entry name" value="Plug_dom_sf"/>
</dbReference>
<reference evidence="8 9" key="1">
    <citation type="submission" date="2023-07" db="EMBL/GenBank/DDBJ databases">
        <title>Sorghum-associated microbial communities from plants grown in Nebraska, USA.</title>
        <authorList>
            <person name="Schachtman D."/>
        </authorList>
    </citation>
    <scope>NUCLEOTIDE SEQUENCE [LARGE SCALE GENOMIC DNA]</scope>
    <source>
        <strain evidence="8 9">BE190</strain>
    </source>
</reference>
<dbReference type="EMBL" id="JAVDVX010000006">
    <property type="protein sequence ID" value="MDR7091222.1"/>
    <property type="molecule type" value="Genomic_DNA"/>
</dbReference>
<evidence type="ECO:0000259" key="6">
    <source>
        <dbReference type="Pfam" id="PF00593"/>
    </source>
</evidence>
<comment type="similarity">
    <text evidence="4">Belongs to the TonB-dependent receptor family.</text>
</comment>
<dbReference type="InterPro" id="IPR012910">
    <property type="entry name" value="Plug_dom"/>
</dbReference>
<keyword evidence="5" id="KW-0732">Signal</keyword>
<dbReference type="NCBIfam" id="TIGR01782">
    <property type="entry name" value="TonB-Xanth-Caul"/>
    <property type="match status" value="1"/>
</dbReference>
<keyword evidence="2 4" id="KW-0472">Membrane</keyword>
<keyword evidence="4" id="KW-0798">TonB box</keyword>
<evidence type="ECO:0000313" key="9">
    <source>
        <dbReference type="Proteomes" id="UP001253595"/>
    </source>
</evidence>
<dbReference type="RefSeq" id="WP_310074291.1">
    <property type="nucleotide sequence ID" value="NZ_JAVDVX010000006.1"/>
</dbReference>
<keyword evidence="9" id="KW-1185">Reference proteome</keyword>
<evidence type="ECO:0000256" key="4">
    <source>
        <dbReference type="RuleBase" id="RU003357"/>
    </source>
</evidence>
<evidence type="ECO:0000256" key="1">
    <source>
        <dbReference type="ARBA" id="ARBA00004442"/>
    </source>
</evidence>
<sequence length="909" mass="98928">MRMFKLNPLVLAMAACTLPMSVYAQDSGDGTVEEVVVTGSFRDSLQNAMNIKKNQNGFVDAIVASDIAEFPDNNLAESLQRVPGVAISRSGGEGRNITVRGLGPGFTTVRLNGMETISTTGGTDAVGGNNRGRGFDFNTFSSDLFSSLTVRKTNSAEVQEGSLGATVDLKAAQPFDYDDFVLTASGSLGYNDLSEESDPGAAFLVSNIFADGKFGALFSLSYSERSVQDEGSSTVRWTNASAQSFGKYKGATITPTNEINTAFRPRIPRYDSYQHEMERLGSSLSLQFRPTDSTEISLDGLWAKFDANRQEVFMQGSLNPGANATSNVLDYAIEGNTLVYADIEGARLLSENRYDEMSTDFSQGTITLKQDFTDTFRLKAMLGSTKSDYDNPIQNTLLMQANNQRFTYDYRDYSSPVLTFGTAAYNKASWTATGVRQRPQTTVNENDAATVAFEYDVSDSIKLKIGTDYKDFSFSTDQYAYASEGANGVNIQSNPDFITEYDSGLGDDQPWLIPNRALIMESYNLFDLALVPNYGSNYEVGEETTGVFAQIDFNFEIGSVPVSGDIGVRRFETDQTSSGWLNGTLASRSYVTVEHNYSDTLPALNIKVEPMEDVVLRASYSEGISRAGLGSIVPAVSVGVAGTNLNISGANPLLEPTKAKSYDLGAEWYFGEGSLVSVTLFKKEIESHIQTLRSTPIYTETGLPTEAAVNACNTQGASLGGYGSNCNENLPWNYSAPANGPGGDLDGYEISYQQPFTFLPGFLSNFGFIGSYTSVDSDLDYLSAASDITNGNLIVQATKPLVNLSDETTSATLYWENDVFSGRVSLASRSGYLTTPIGRDGNDEEGTNETTNVDASFGYQFNDSLKFTFEALNLTDEVDDQWVGSEDNQRLSYYHNTGIQYNLGVQYKY</sequence>
<feature type="chain" id="PRO_5045252786" evidence="5">
    <location>
        <begin position="25"/>
        <end position="909"/>
    </location>
</feature>
<dbReference type="Proteomes" id="UP001253595">
    <property type="component" value="Unassembled WGS sequence"/>
</dbReference>
<accession>A0ABU1V1G9</accession>
<name>A0ABU1V1G9_9GAMM</name>
<organism evidence="8 9">
    <name type="scientific">Cellvibrio fibrivorans</name>
    <dbReference type="NCBI Taxonomy" id="126350"/>
    <lineage>
        <taxon>Bacteria</taxon>
        <taxon>Pseudomonadati</taxon>
        <taxon>Pseudomonadota</taxon>
        <taxon>Gammaproteobacteria</taxon>
        <taxon>Cellvibrionales</taxon>
        <taxon>Cellvibrionaceae</taxon>
        <taxon>Cellvibrio</taxon>
    </lineage>
</organism>
<keyword evidence="8" id="KW-0675">Receptor</keyword>
<evidence type="ECO:0000256" key="5">
    <source>
        <dbReference type="SAM" id="SignalP"/>
    </source>
</evidence>
<dbReference type="Gene3D" id="2.170.130.10">
    <property type="entry name" value="TonB-dependent receptor, plug domain"/>
    <property type="match status" value="1"/>
</dbReference>
<dbReference type="Pfam" id="PF07715">
    <property type="entry name" value="Plug"/>
    <property type="match status" value="1"/>
</dbReference>
<dbReference type="CDD" id="cd01347">
    <property type="entry name" value="ligand_gated_channel"/>
    <property type="match status" value="1"/>
</dbReference>
<proteinExistence type="inferred from homology"/>
<dbReference type="Gene3D" id="2.40.170.20">
    <property type="entry name" value="TonB-dependent receptor, beta-barrel domain"/>
    <property type="match status" value="1"/>
</dbReference>
<comment type="subcellular location">
    <subcellularLocation>
        <location evidence="1 4">Cell outer membrane</location>
    </subcellularLocation>
</comment>
<feature type="domain" description="TonB-dependent receptor plug" evidence="7">
    <location>
        <begin position="54"/>
        <end position="165"/>
    </location>
</feature>
<dbReference type="Pfam" id="PF00593">
    <property type="entry name" value="TonB_dep_Rec_b-barrel"/>
    <property type="match status" value="1"/>
</dbReference>
<keyword evidence="3" id="KW-0998">Cell outer membrane</keyword>
<dbReference type="SUPFAM" id="SSF56935">
    <property type="entry name" value="Porins"/>
    <property type="match status" value="1"/>
</dbReference>
<feature type="domain" description="TonB-dependent receptor-like beta-barrel" evidence="6">
    <location>
        <begin position="402"/>
        <end position="874"/>
    </location>
</feature>